<dbReference type="Pfam" id="PF00561">
    <property type="entry name" value="Abhydrolase_1"/>
    <property type="match status" value="1"/>
</dbReference>
<gene>
    <name evidence="2" type="ORF">B808_584</name>
</gene>
<dbReference type="AlphaFoldDB" id="W9EHR9"/>
<feature type="domain" description="AB hydrolase-1" evidence="1">
    <location>
        <begin position="23"/>
        <end position="246"/>
    </location>
</feature>
<proteinExistence type="predicted"/>
<keyword evidence="2" id="KW-0575">Peroxidase</keyword>
<dbReference type="PANTHER" id="PTHR43194:SF2">
    <property type="entry name" value="PEROXISOMAL MEMBRANE PROTEIN LPX1"/>
    <property type="match status" value="1"/>
</dbReference>
<dbReference type="SUPFAM" id="SSF53474">
    <property type="entry name" value="alpha/beta-Hydrolases"/>
    <property type="match status" value="1"/>
</dbReference>
<evidence type="ECO:0000313" key="3">
    <source>
        <dbReference type="Proteomes" id="UP000019474"/>
    </source>
</evidence>
<dbReference type="InterPro" id="IPR050228">
    <property type="entry name" value="Carboxylesterase_BioH"/>
</dbReference>
<name>W9EHR9_9LACO</name>
<dbReference type="PRINTS" id="PR00111">
    <property type="entry name" value="ABHYDROLASE"/>
</dbReference>
<reference evidence="2 3" key="1">
    <citation type="submission" date="2012-08" db="EMBL/GenBank/DDBJ databases">
        <title>Genome sequencing of Lactobacillus florum 8D.</title>
        <authorList>
            <person name="Kim E.B."/>
            <person name="Marco M.L."/>
        </authorList>
    </citation>
    <scope>NUCLEOTIDE SEQUENCE [LARGE SCALE GENOMIC DNA]</scope>
    <source>
        <strain evidence="2 3">8D</strain>
    </source>
</reference>
<dbReference type="InterPro" id="IPR029058">
    <property type="entry name" value="AB_hydrolase_fold"/>
</dbReference>
<protein>
    <submittedName>
        <fullName evidence="2">Halo peroxidase</fullName>
    </submittedName>
</protein>
<dbReference type="Proteomes" id="UP000019474">
    <property type="component" value="Unassembled WGS sequence"/>
</dbReference>
<dbReference type="PATRIC" id="fig|1221538.3.peg.588"/>
<organism evidence="2 3">
    <name type="scientific">Fructilactobacillus florum 8D</name>
    <dbReference type="NCBI Taxonomy" id="1221538"/>
    <lineage>
        <taxon>Bacteria</taxon>
        <taxon>Bacillati</taxon>
        <taxon>Bacillota</taxon>
        <taxon>Bacilli</taxon>
        <taxon>Lactobacillales</taxon>
        <taxon>Lactobacillaceae</taxon>
        <taxon>Fructilactobacillus</taxon>
    </lineage>
</organism>
<dbReference type="InterPro" id="IPR000073">
    <property type="entry name" value="AB_hydrolase_1"/>
</dbReference>
<dbReference type="EMBL" id="ALXG01000026">
    <property type="protein sequence ID" value="ETO40530.1"/>
    <property type="molecule type" value="Genomic_DNA"/>
</dbReference>
<evidence type="ECO:0000313" key="2">
    <source>
        <dbReference type="EMBL" id="ETO40530.1"/>
    </source>
</evidence>
<evidence type="ECO:0000259" key="1">
    <source>
        <dbReference type="Pfam" id="PF00561"/>
    </source>
</evidence>
<dbReference type="PANTHER" id="PTHR43194">
    <property type="entry name" value="HYDROLASE ALPHA/BETA FOLD FAMILY"/>
    <property type="match status" value="1"/>
</dbReference>
<comment type="caution">
    <text evidence="2">The sequence shown here is derived from an EMBL/GenBank/DDBJ whole genome shotgun (WGS) entry which is preliminary data.</text>
</comment>
<dbReference type="RefSeq" id="WP_035421834.1">
    <property type="nucleotide sequence ID" value="NZ_ALXG01000026.1"/>
</dbReference>
<sequence>MKFYTNDRIEIAYDDFGNSTQTPVVILSGIGAYKEYWQATIQALVAKNYRVINIDARNQGQSEHTRKGLRITRHAMDLRELLIKLHVKHPILMGNSMGAATMFAYVSLFGEQEVAALVDVDQSPKMINDDQWQYGFTDLHWDDFHMRLRQPLGKPTYHNFDDQLFAKLQTLKQQYPYDAELNYPLLLDHATQDWRDVVTSLQKPLLVVTGDHSPFFPVAVGNVMEQMNPLVQATTIMNAGHLVMAEQPCQFNQTLLSFLATVGAA</sequence>
<dbReference type="GO" id="GO:0004601">
    <property type="term" value="F:peroxidase activity"/>
    <property type="evidence" value="ECO:0007669"/>
    <property type="project" value="UniProtKB-KW"/>
</dbReference>
<accession>W9EHR9</accession>
<keyword evidence="3" id="KW-1185">Reference proteome</keyword>
<dbReference type="OrthoDB" id="9805423at2"/>
<dbReference type="Gene3D" id="3.40.50.1820">
    <property type="entry name" value="alpha/beta hydrolase"/>
    <property type="match status" value="1"/>
</dbReference>
<keyword evidence="2" id="KW-0560">Oxidoreductase</keyword>